<dbReference type="Proteomes" id="UP000010074">
    <property type="component" value="Chromosome"/>
</dbReference>
<sequence>MSSHYQYERSQNSFKHLHFLLRNSRCLASLLTIKTFPHNVTEINTEKKTSP</sequence>
<evidence type="ECO:0000313" key="1">
    <source>
        <dbReference type="EMBL" id="AFY01657.1"/>
    </source>
</evidence>
<dbReference type="EMBL" id="CP002930">
    <property type="protein sequence ID" value="AFY01657.1"/>
    <property type="molecule type" value="Genomic_DNA"/>
</dbReference>
<dbReference type="AlphaFoldDB" id="K7ZFM9"/>
<dbReference type="PATRIC" id="fig|1069642.3.peg.1947"/>
<gene>
    <name evidence="1" type="ORF">Bdt_1970</name>
</gene>
<evidence type="ECO:0000313" key="2">
    <source>
        <dbReference type="Proteomes" id="UP000010074"/>
    </source>
</evidence>
<reference evidence="1 2" key="1">
    <citation type="journal article" date="2012" name="BMC Genomics">
        <title>Genome analysis of a simultaneously predatory and prey-independent, novel Bdellovibrio bacteriovorus from the River Tiber, supports in silico predictions of both ancient and recent lateral gene transfer from diverse bacteria.</title>
        <authorList>
            <person name="Hobley L."/>
            <person name="Lerner T.R."/>
            <person name="Williams L.E."/>
            <person name="Lambert C."/>
            <person name="Till R."/>
            <person name="Milner D.S."/>
            <person name="Basford S.M."/>
            <person name="Capeness M.J."/>
            <person name="Fenton A.K."/>
            <person name="Atterbury R.J."/>
            <person name="Harris M.A."/>
            <person name="Sockett R.E."/>
        </authorList>
    </citation>
    <scope>NUCLEOTIDE SEQUENCE [LARGE SCALE GENOMIC DNA]</scope>
    <source>
        <strain evidence="1 2">Tiberius</strain>
    </source>
</reference>
<protein>
    <submittedName>
        <fullName evidence="1">Uncharacterized protein</fullName>
    </submittedName>
</protein>
<dbReference type="HOGENOM" id="CLU_3096030_0_0_7"/>
<name>K7ZFM9_BDEBC</name>
<organism evidence="1 2">
    <name type="scientific">Bdellovibrio bacteriovorus str. Tiberius</name>
    <dbReference type="NCBI Taxonomy" id="1069642"/>
    <lineage>
        <taxon>Bacteria</taxon>
        <taxon>Pseudomonadati</taxon>
        <taxon>Bdellovibrionota</taxon>
        <taxon>Bdellovibrionia</taxon>
        <taxon>Bdellovibrionales</taxon>
        <taxon>Pseudobdellovibrionaceae</taxon>
        <taxon>Bdellovibrio</taxon>
    </lineage>
</organism>
<proteinExistence type="predicted"/>
<accession>K7ZFM9</accession>
<dbReference type="STRING" id="1069642.Bdt_1970"/>
<dbReference type="KEGG" id="bbat:Bdt_1970"/>